<protein>
    <recommendedName>
        <fullName evidence="1">Sacsin/Nov domain-containing protein</fullName>
    </recommendedName>
</protein>
<dbReference type="PANTHER" id="PTHR15600:SF42">
    <property type="entry name" value="SACSIN"/>
    <property type="match status" value="1"/>
</dbReference>
<dbReference type="Proteomes" id="UP001465755">
    <property type="component" value="Unassembled WGS sequence"/>
</dbReference>
<proteinExistence type="predicted"/>
<evidence type="ECO:0000259" key="1">
    <source>
        <dbReference type="Pfam" id="PF25794"/>
    </source>
</evidence>
<name>A0AAW1P8E7_9CHLO</name>
<evidence type="ECO:0000313" key="3">
    <source>
        <dbReference type="Proteomes" id="UP001465755"/>
    </source>
</evidence>
<feature type="domain" description="Sacsin/Nov" evidence="1">
    <location>
        <begin position="35"/>
        <end position="214"/>
    </location>
</feature>
<dbReference type="InterPro" id="IPR036890">
    <property type="entry name" value="HATPase_C_sf"/>
</dbReference>
<dbReference type="InterPro" id="IPR052972">
    <property type="entry name" value="Sacsin_chaperone_reg"/>
</dbReference>
<gene>
    <name evidence="2" type="ORF">WJX73_010609</name>
</gene>
<dbReference type="SUPFAM" id="SSF55874">
    <property type="entry name" value="ATPase domain of HSP90 chaperone/DNA topoisomerase II/histidine kinase"/>
    <property type="match status" value="1"/>
</dbReference>
<accession>A0AAW1P8E7</accession>
<organism evidence="2 3">
    <name type="scientific">Symbiochloris irregularis</name>
    <dbReference type="NCBI Taxonomy" id="706552"/>
    <lineage>
        <taxon>Eukaryota</taxon>
        <taxon>Viridiplantae</taxon>
        <taxon>Chlorophyta</taxon>
        <taxon>core chlorophytes</taxon>
        <taxon>Trebouxiophyceae</taxon>
        <taxon>Trebouxiales</taxon>
        <taxon>Trebouxiaceae</taxon>
        <taxon>Symbiochloris</taxon>
    </lineage>
</organism>
<dbReference type="AlphaFoldDB" id="A0AAW1P8E7"/>
<dbReference type="GO" id="GO:0030544">
    <property type="term" value="F:Hsp70 protein binding"/>
    <property type="evidence" value="ECO:0007669"/>
    <property type="project" value="TreeGrafter"/>
</dbReference>
<dbReference type="NCBIfam" id="NF047352">
    <property type="entry name" value="P_loop_sacsin"/>
    <property type="match status" value="1"/>
</dbReference>
<reference evidence="2 3" key="1">
    <citation type="journal article" date="2024" name="Nat. Commun.">
        <title>Phylogenomics reveals the evolutionary origins of lichenization in chlorophyte algae.</title>
        <authorList>
            <person name="Puginier C."/>
            <person name="Libourel C."/>
            <person name="Otte J."/>
            <person name="Skaloud P."/>
            <person name="Haon M."/>
            <person name="Grisel S."/>
            <person name="Petersen M."/>
            <person name="Berrin J.G."/>
            <person name="Delaux P.M."/>
            <person name="Dal Grande F."/>
            <person name="Keller J."/>
        </authorList>
    </citation>
    <scope>NUCLEOTIDE SEQUENCE [LARGE SCALE GENOMIC DNA]</scope>
    <source>
        <strain evidence="2 3">SAG 2036</strain>
    </source>
</reference>
<dbReference type="PANTHER" id="PTHR15600">
    <property type="entry name" value="SACSIN"/>
    <property type="match status" value="1"/>
</dbReference>
<sequence>MDPIVRLRQMLQDYGEGTSIFKELLQNADDAGANKGPALYAYNNAVLTEGDLQSISRIGDSIKRSESNKTGRFGVGFNATYQITDAPSFCSGKHCVYLDPHGLYLPHLSALNPGKMIDFVAAKPSLLQQFPDQFQPFCAFGCDMRTEFPGTLFRLPLRTAGLAIKSRISQQVYDPARVKRMLDAVASEAVTMMLFLRNVETLQILDWREGQQGPCLHFTSSLAGVTPQLRAQRHLFSQASKVPARHALVAARIPAGSDAGVSGVVEGQAFCFLPLPARTGLPLHINAFFELSSNRRDVWYAPDLIESSKLRSDWNISLLEDVVAPCYCQLLVNASQLLGPSAAFHALWPSSSQTMPWACITSNVYQALRDCPVVWTSALGGRWLRPSEAIYADQSSQGNTALLAASVALARIPMSMQQQ</sequence>
<evidence type="ECO:0000313" key="2">
    <source>
        <dbReference type="EMBL" id="KAK9804560.1"/>
    </source>
</evidence>
<comment type="caution">
    <text evidence="2">The sequence shown here is derived from an EMBL/GenBank/DDBJ whole genome shotgun (WGS) entry which is preliminary data.</text>
</comment>
<dbReference type="Pfam" id="PF25794">
    <property type="entry name" value="SACS"/>
    <property type="match status" value="1"/>
</dbReference>
<keyword evidence="3" id="KW-1185">Reference proteome</keyword>
<dbReference type="EMBL" id="JALJOQ010000050">
    <property type="protein sequence ID" value="KAK9804560.1"/>
    <property type="molecule type" value="Genomic_DNA"/>
</dbReference>
<dbReference type="InterPro" id="IPR058210">
    <property type="entry name" value="SACS/Nov_dom"/>
</dbReference>